<evidence type="ECO:0000256" key="1">
    <source>
        <dbReference type="SAM" id="MobiDB-lite"/>
    </source>
</evidence>
<proteinExistence type="predicted"/>
<organism evidence="2 3">
    <name type="scientific">Agrocybe chaxingu</name>
    <dbReference type="NCBI Taxonomy" id="84603"/>
    <lineage>
        <taxon>Eukaryota</taxon>
        <taxon>Fungi</taxon>
        <taxon>Dikarya</taxon>
        <taxon>Basidiomycota</taxon>
        <taxon>Agaricomycotina</taxon>
        <taxon>Agaricomycetes</taxon>
        <taxon>Agaricomycetidae</taxon>
        <taxon>Agaricales</taxon>
        <taxon>Agaricineae</taxon>
        <taxon>Strophariaceae</taxon>
        <taxon>Agrocybe</taxon>
    </lineage>
</organism>
<dbReference type="SUPFAM" id="SSF55200">
    <property type="entry name" value="Translation initiation factor IF3, C-terminal domain"/>
    <property type="match status" value="1"/>
</dbReference>
<feature type="region of interest" description="Disordered" evidence="1">
    <location>
        <begin position="238"/>
        <end position="261"/>
    </location>
</feature>
<dbReference type="EMBL" id="JANKHO010001915">
    <property type="protein sequence ID" value="KAJ3496746.1"/>
    <property type="molecule type" value="Genomic_DNA"/>
</dbReference>
<comment type="caution">
    <text evidence="2">The sequence shown here is derived from an EMBL/GenBank/DDBJ whole genome shotgun (WGS) entry which is preliminary data.</text>
</comment>
<accession>A0A9W8JRQ7</accession>
<name>A0A9W8JRQ7_9AGAR</name>
<dbReference type="Gene3D" id="3.30.110.10">
    <property type="entry name" value="Translation initiation factor 3 (IF-3), C-terminal domain"/>
    <property type="match status" value="1"/>
</dbReference>
<gene>
    <name evidence="2" type="ORF">NLJ89_g10443</name>
</gene>
<evidence type="ECO:0008006" key="4">
    <source>
        <dbReference type="Google" id="ProtNLM"/>
    </source>
</evidence>
<dbReference type="AlphaFoldDB" id="A0A9W8JRQ7"/>
<evidence type="ECO:0000313" key="3">
    <source>
        <dbReference type="Proteomes" id="UP001148786"/>
    </source>
</evidence>
<dbReference type="InterPro" id="IPR036788">
    <property type="entry name" value="T_IF-3_C_sf"/>
</dbReference>
<keyword evidence="3" id="KW-1185">Reference proteome</keyword>
<protein>
    <recommendedName>
        <fullName evidence="4">Altered inheritance of mitochondria protein 23, mitochondrial</fullName>
    </recommendedName>
</protein>
<reference evidence="2" key="1">
    <citation type="submission" date="2022-07" db="EMBL/GenBank/DDBJ databases">
        <title>Genome Sequence of Agrocybe chaxingu.</title>
        <authorList>
            <person name="Buettner E."/>
        </authorList>
    </citation>
    <scope>NUCLEOTIDE SEQUENCE</scope>
    <source>
        <strain evidence="2">MP-N11</strain>
    </source>
</reference>
<dbReference type="OrthoDB" id="21573at2759"/>
<sequence>MSSFIAFRITMSIVLCPRPRHRSLADELFKMTRFFHHTPTLNAATQRKYPINGQIPHHVVTLEDADGTHHHAQKVSKILETIDTKTHLIRLISHEPPIVRIYSILEDKMAKLERKAEKKALERKGKIVTKEMKLTWLTADADFEHKIQKTEEELEKGFVRVDVKFVPKRGVRAPTLPEMHEHMQKVVDMLQDVSNEWKERSIFKGEATLYLQSTVKKALELPSKEELEALAKKRLEKRERVLHRMDKEKPQEKPEDSGDLR</sequence>
<evidence type="ECO:0000313" key="2">
    <source>
        <dbReference type="EMBL" id="KAJ3496746.1"/>
    </source>
</evidence>
<dbReference type="GO" id="GO:0006413">
    <property type="term" value="P:translational initiation"/>
    <property type="evidence" value="ECO:0007669"/>
    <property type="project" value="InterPro"/>
</dbReference>
<dbReference type="Proteomes" id="UP001148786">
    <property type="component" value="Unassembled WGS sequence"/>
</dbReference>